<dbReference type="InterPro" id="IPR023393">
    <property type="entry name" value="START-like_dom_sf"/>
</dbReference>
<name>A0A1H0BIG2_9ACTN</name>
<dbReference type="OrthoDB" id="3779334at2"/>
<organism evidence="2 3">
    <name type="scientific">Actinacidiphila guanduensis</name>
    <dbReference type="NCBI Taxonomy" id="310781"/>
    <lineage>
        <taxon>Bacteria</taxon>
        <taxon>Bacillati</taxon>
        <taxon>Actinomycetota</taxon>
        <taxon>Actinomycetes</taxon>
        <taxon>Kitasatosporales</taxon>
        <taxon>Streptomycetaceae</taxon>
        <taxon>Actinacidiphila</taxon>
    </lineage>
</organism>
<accession>A0A1H0BIG2</accession>
<evidence type="ECO:0000256" key="1">
    <source>
        <dbReference type="SAM" id="MobiDB-lite"/>
    </source>
</evidence>
<feature type="region of interest" description="Disordered" evidence="1">
    <location>
        <begin position="165"/>
        <end position="196"/>
    </location>
</feature>
<evidence type="ECO:0000313" key="2">
    <source>
        <dbReference type="EMBL" id="SDN45391.1"/>
    </source>
</evidence>
<gene>
    <name evidence="2" type="ORF">SAMN05216259_104197</name>
</gene>
<evidence type="ECO:0000313" key="3">
    <source>
        <dbReference type="Proteomes" id="UP000199341"/>
    </source>
</evidence>
<dbReference type="Proteomes" id="UP000199341">
    <property type="component" value="Unassembled WGS sequence"/>
</dbReference>
<keyword evidence="3" id="KW-1185">Reference proteome</keyword>
<dbReference type="Pfam" id="PF10604">
    <property type="entry name" value="Polyketide_cyc2"/>
    <property type="match status" value="1"/>
</dbReference>
<sequence length="196" mass="21529">MYEKVVWPERYRPETSAIYALNDIDVAAPAEVVWKLLVEAEQWAGWFPPEDQVKVLGGGTELALGTRYTRVTVGFPMSLHVTEFEPYRRLSWETVVDGDETGSSAYHGWVITPTADGCHVLTEETQQGPFFLEELGHKRPGALYRYHQDWVERLARTAEAEATARAETGAAAQAGAPAQPTRGNAGAVAAKAAQRG</sequence>
<dbReference type="Gene3D" id="3.30.530.20">
    <property type="match status" value="1"/>
</dbReference>
<proteinExistence type="predicted"/>
<dbReference type="RefSeq" id="WP_093783984.1">
    <property type="nucleotide sequence ID" value="NZ_FNIE01000004.1"/>
</dbReference>
<dbReference type="SUPFAM" id="SSF55961">
    <property type="entry name" value="Bet v1-like"/>
    <property type="match status" value="1"/>
</dbReference>
<reference evidence="2 3" key="1">
    <citation type="submission" date="2016-10" db="EMBL/GenBank/DDBJ databases">
        <authorList>
            <person name="de Groot N.N."/>
        </authorList>
    </citation>
    <scope>NUCLEOTIDE SEQUENCE [LARGE SCALE GENOMIC DNA]</scope>
    <source>
        <strain evidence="2 3">CGMCC 4.2022</strain>
    </source>
</reference>
<protein>
    <submittedName>
        <fullName evidence="2">Uncharacterized conserved protein YndB, AHSA1/START domain</fullName>
    </submittedName>
</protein>
<dbReference type="InterPro" id="IPR019587">
    <property type="entry name" value="Polyketide_cyclase/dehydratase"/>
</dbReference>
<dbReference type="AlphaFoldDB" id="A0A1H0BIG2"/>
<dbReference type="EMBL" id="FNIE01000004">
    <property type="protein sequence ID" value="SDN45391.1"/>
    <property type="molecule type" value="Genomic_DNA"/>
</dbReference>